<protein>
    <submittedName>
        <fullName evidence="1">Uncharacterized protein</fullName>
    </submittedName>
</protein>
<dbReference type="AlphaFoldDB" id="A0A8X6IP48"/>
<gene>
    <name evidence="1" type="ORF">NPIL_358731</name>
</gene>
<evidence type="ECO:0000313" key="2">
    <source>
        <dbReference type="Proteomes" id="UP000887013"/>
    </source>
</evidence>
<comment type="caution">
    <text evidence="1">The sequence shown here is derived from an EMBL/GenBank/DDBJ whole genome shotgun (WGS) entry which is preliminary data.</text>
</comment>
<proteinExistence type="predicted"/>
<dbReference type="Proteomes" id="UP000887013">
    <property type="component" value="Unassembled WGS sequence"/>
</dbReference>
<sequence length="299" mass="35075">MESDPYFKHLMQELFSGPYLEGMDLNLCRNKDYKSKGPLTKSLLDSFRKVFAVQEISIKHNWSTYFEQIQPIAKSSPEHYVEYLIVMLFAEKDVLGNKYDRFLTILSAVVYSAKRMYYATGKNFFKFTPHVSSVFFENALREDFNQLGAWECLENNILSRKYNEYYEVLVASDFNFDEERELKIRELLLSEQLPFSSGVSEKEVYVNMSEVQYLTNKVMSRIEISLLKELDLPYLFEEQLVSKQAEESCSSKENGIVDPTDSNTKDYFGTEFQDFDNQLNRTEEKMKDLISVFELLDAK</sequence>
<accession>A0A8X6IP48</accession>
<dbReference type="OrthoDB" id="6421076at2759"/>
<evidence type="ECO:0000313" key="1">
    <source>
        <dbReference type="EMBL" id="GFS54015.1"/>
    </source>
</evidence>
<organism evidence="1 2">
    <name type="scientific">Nephila pilipes</name>
    <name type="common">Giant wood spider</name>
    <name type="synonym">Nephila maculata</name>
    <dbReference type="NCBI Taxonomy" id="299642"/>
    <lineage>
        <taxon>Eukaryota</taxon>
        <taxon>Metazoa</taxon>
        <taxon>Ecdysozoa</taxon>
        <taxon>Arthropoda</taxon>
        <taxon>Chelicerata</taxon>
        <taxon>Arachnida</taxon>
        <taxon>Araneae</taxon>
        <taxon>Araneomorphae</taxon>
        <taxon>Entelegynae</taxon>
        <taxon>Araneoidea</taxon>
        <taxon>Nephilidae</taxon>
        <taxon>Nephila</taxon>
    </lineage>
</organism>
<keyword evidence="2" id="KW-1185">Reference proteome</keyword>
<name>A0A8X6IP48_NEPPI</name>
<reference evidence="1" key="1">
    <citation type="submission" date="2020-08" db="EMBL/GenBank/DDBJ databases">
        <title>Multicomponent nature underlies the extraordinary mechanical properties of spider dragline silk.</title>
        <authorList>
            <person name="Kono N."/>
            <person name="Nakamura H."/>
            <person name="Mori M."/>
            <person name="Yoshida Y."/>
            <person name="Ohtoshi R."/>
            <person name="Malay A.D."/>
            <person name="Moran D.A.P."/>
            <person name="Tomita M."/>
            <person name="Numata K."/>
            <person name="Arakawa K."/>
        </authorList>
    </citation>
    <scope>NUCLEOTIDE SEQUENCE</scope>
</reference>
<dbReference type="EMBL" id="BMAW01046173">
    <property type="protein sequence ID" value="GFS54015.1"/>
    <property type="molecule type" value="Genomic_DNA"/>
</dbReference>